<evidence type="ECO:0000313" key="2">
    <source>
        <dbReference type="Proteomes" id="UP000273022"/>
    </source>
</evidence>
<accession>A0A3A6T242</accession>
<sequence length="292" mass="32960">MMLPYAPMLYISGQVPDCLNADEKNTTNLKGEVGVSCISVDSDSSSGTKKECSVEEKRRTLQLLGCTLDRKINDFYRHLSIYRVGDKLYVSSNKSVEDKPYFEQLITFLSEHAEKGEVVGVFNSKSGVPLVLEIVSLQIVDQFVETKNVLSCRLYAITISCFSYEKVLDSVVDWIENLGQTLLILLAHIDETHSLNREAHSETVSLQIFEQLSWEQKNGCYTELSHSLFSVISRLEYCTIANCLKEVLSYLHKAINGTLTAKQHKSELLTIINKYRVMVNAEKKLCQQGITP</sequence>
<protein>
    <submittedName>
        <fullName evidence="1">Uncharacterized protein</fullName>
    </submittedName>
</protein>
<dbReference type="RefSeq" id="WP_121855117.1">
    <property type="nucleotide sequence ID" value="NZ_CP037952.1"/>
</dbReference>
<dbReference type="AlphaFoldDB" id="A0A3A6T242"/>
<evidence type="ECO:0000313" key="1">
    <source>
        <dbReference type="EMBL" id="RJY05096.1"/>
    </source>
</evidence>
<name>A0A3A6T242_9GAMM</name>
<reference evidence="1 2" key="1">
    <citation type="submission" date="2018-09" db="EMBL/GenBank/DDBJ databases">
        <title>Phylogeny of the Shewanellaceae, and recommendation for two new genera, Pseudoshewanella and Parashewanella.</title>
        <authorList>
            <person name="Wang G."/>
        </authorList>
    </citation>
    <scope>NUCLEOTIDE SEQUENCE [LARGE SCALE GENOMIC DNA]</scope>
    <source>
        <strain evidence="1 2">KCTC 22492</strain>
    </source>
</reference>
<organism evidence="1 2">
    <name type="scientific">Parashewanella spongiae</name>
    <dbReference type="NCBI Taxonomy" id="342950"/>
    <lineage>
        <taxon>Bacteria</taxon>
        <taxon>Pseudomonadati</taxon>
        <taxon>Pseudomonadota</taxon>
        <taxon>Gammaproteobacteria</taxon>
        <taxon>Alteromonadales</taxon>
        <taxon>Shewanellaceae</taxon>
        <taxon>Parashewanella</taxon>
    </lineage>
</organism>
<comment type="caution">
    <text evidence="1">The sequence shown here is derived from an EMBL/GenBank/DDBJ whole genome shotgun (WGS) entry which is preliminary data.</text>
</comment>
<proteinExistence type="predicted"/>
<keyword evidence="2" id="KW-1185">Reference proteome</keyword>
<gene>
    <name evidence="1" type="ORF">D5R81_18775</name>
</gene>
<dbReference type="Proteomes" id="UP000273022">
    <property type="component" value="Unassembled WGS sequence"/>
</dbReference>
<dbReference type="EMBL" id="QYYH01000195">
    <property type="protein sequence ID" value="RJY05096.1"/>
    <property type="molecule type" value="Genomic_DNA"/>
</dbReference>